<evidence type="ECO:0000313" key="1">
    <source>
        <dbReference type="EMBL" id="PAY47766.1"/>
    </source>
</evidence>
<evidence type="ECO:0000313" key="2">
    <source>
        <dbReference type="Proteomes" id="UP000218139"/>
    </source>
</evidence>
<dbReference type="EMBL" id="LXZO01000077">
    <property type="protein sequence ID" value="PAY47766.1"/>
    <property type="molecule type" value="Genomic_DNA"/>
</dbReference>
<sequence>MTSITYGGSKYIYVGTRHRLTKKIEYYVDPEPRVDDSMDVTNWRYEILTVIRYRWLVRKLSQYAKVQYHIGLYFISSVHKLSEKQLLEKAKWAGTSVGYCIRVL</sequence>
<dbReference type="AlphaFoldDB" id="A0A9X6S5S0"/>
<organism evidence="1 2">
    <name type="scientific">Ligilactobacillus salivarius</name>
    <dbReference type="NCBI Taxonomy" id="1624"/>
    <lineage>
        <taxon>Bacteria</taxon>
        <taxon>Bacillati</taxon>
        <taxon>Bacillota</taxon>
        <taxon>Bacilli</taxon>
        <taxon>Lactobacillales</taxon>
        <taxon>Lactobacillaceae</taxon>
        <taxon>Ligilactobacillus</taxon>
    </lineage>
</organism>
<dbReference type="Proteomes" id="UP000218139">
    <property type="component" value="Unassembled WGS sequence"/>
</dbReference>
<reference evidence="1 2" key="1">
    <citation type="submission" date="2016-05" db="EMBL/GenBank/DDBJ databases">
        <authorList>
            <person name="Lee J.-Y."/>
            <person name="Kim E.B."/>
            <person name="Choi Y.-J."/>
        </authorList>
    </citation>
    <scope>NUCLEOTIDE SEQUENCE [LARGE SCALE GENOMIC DNA]</scope>
    <source>
        <strain evidence="1 2">KLA006</strain>
    </source>
</reference>
<gene>
    <name evidence="1" type="ORF">A8C52_05740</name>
</gene>
<accession>A0A9X6S5S0</accession>
<comment type="caution">
    <text evidence="1">The sequence shown here is derived from an EMBL/GenBank/DDBJ whole genome shotgun (WGS) entry which is preliminary data.</text>
</comment>
<protein>
    <submittedName>
        <fullName evidence="1">Uncharacterized protein</fullName>
    </submittedName>
</protein>
<name>A0A9X6S5S0_9LACO</name>
<dbReference type="RefSeq" id="WP_086201691.1">
    <property type="nucleotide sequence ID" value="NZ_LXZG01000134.1"/>
</dbReference>
<proteinExistence type="predicted"/>